<dbReference type="EMBL" id="CAJMWR010000335">
    <property type="protein sequence ID" value="CAE6369690.1"/>
    <property type="molecule type" value="Genomic_DNA"/>
</dbReference>
<accession>A0A8H2ZY47</accession>
<dbReference type="InterPro" id="IPR008271">
    <property type="entry name" value="Ser/Thr_kinase_AS"/>
</dbReference>
<dbReference type="GO" id="GO:0004672">
    <property type="term" value="F:protein kinase activity"/>
    <property type="evidence" value="ECO:0007669"/>
    <property type="project" value="InterPro"/>
</dbReference>
<dbReference type="PANTHER" id="PTHR48014:SF21">
    <property type="entry name" value="SERINE_THREONINE-PROTEIN KINASE FRAY2"/>
    <property type="match status" value="1"/>
</dbReference>
<dbReference type="GO" id="GO:0005524">
    <property type="term" value="F:ATP binding"/>
    <property type="evidence" value="ECO:0007669"/>
    <property type="project" value="UniProtKB-UniRule"/>
</dbReference>
<dbReference type="Proteomes" id="UP000663840">
    <property type="component" value="Unassembled WGS sequence"/>
</dbReference>
<feature type="domain" description="Protein kinase" evidence="6">
    <location>
        <begin position="53"/>
        <end position="371"/>
    </location>
</feature>
<dbReference type="SUPFAM" id="SSF56112">
    <property type="entry name" value="Protein kinase-like (PK-like)"/>
    <property type="match status" value="1"/>
</dbReference>
<dbReference type="Gene3D" id="3.30.200.20">
    <property type="entry name" value="Phosphorylase Kinase, domain 1"/>
    <property type="match status" value="1"/>
</dbReference>
<evidence type="ECO:0000259" key="6">
    <source>
        <dbReference type="PROSITE" id="PS50011"/>
    </source>
</evidence>
<dbReference type="PANTHER" id="PTHR48014">
    <property type="entry name" value="SERINE/THREONINE-PROTEIN KINASE FRAY2"/>
    <property type="match status" value="1"/>
</dbReference>
<keyword evidence="8" id="KW-0808">Transferase</keyword>
<dbReference type="EMBL" id="JACYCC010000036">
    <property type="protein sequence ID" value="KAF8681485.1"/>
    <property type="molecule type" value="Genomic_DNA"/>
</dbReference>
<comment type="caution">
    <text evidence="7">The sequence shown here is derived from an EMBL/GenBank/DDBJ whole genome shotgun (WGS) entry which is preliminary data.</text>
</comment>
<reference evidence="7" key="2">
    <citation type="submission" date="2021-01" db="EMBL/GenBank/DDBJ databases">
        <authorList>
            <person name="Kaushik A."/>
        </authorList>
    </citation>
    <scope>NUCLEOTIDE SEQUENCE</scope>
    <source>
        <strain evidence="7">AG1-1A</strain>
    </source>
</reference>
<dbReference type="Proteomes" id="UP000650582">
    <property type="component" value="Unassembled WGS sequence"/>
</dbReference>
<proteinExistence type="inferred from homology"/>
<dbReference type="PROSITE" id="PS00107">
    <property type="entry name" value="PROTEIN_KINASE_ATP"/>
    <property type="match status" value="1"/>
</dbReference>
<dbReference type="InterPro" id="IPR000719">
    <property type="entry name" value="Prot_kinase_dom"/>
</dbReference>
<keyword evidence="8" id="KW-0418">Kinase</keyword>
<dbReference type="InterPro" id="IPR011009">
    <property type="entry name" value="Kinase-like_dom_sf"/>
</dbReference>
<reference evidence="8" key="1">
    <citation type="submission" date="2020-09" db="EMBL/GenBank/DDBJ databases">
        <title>Comparative genome analyses of four rice-infecting Rhizoctonia solani isolates reveal extensive enrichment of homogalacturonan modification genes.</title>
        <authorList>
            <person name="Lee D.-Y."/>
            <person name="Jeon J."/>
            <person name="Kim K.-T."/>
            <person name="Cheong K."/>
            <person name="Song H."/>
            <person name="Choi G."/>
            <person name="Ko J."/>
            <person name="Opiyo S.O."/>
            <person name="Zuo S."/>
            <person name="Madhav S."/>
            <person name="Lee Y.-H."/>
            <person name="Wang G.-L."/>
        </authorList>
    </citation>
    <scope>NUCLEOTIDE SEQUENCE</scope>
    <source>
        <strain evidence="8">AG1-IA YN-7</strain>
    </source>
</reference>
<dbReference type="Pfam" id="PF00069">
    <property type="entry name" value="Pkinase"/>
    <property type="match status" value="2"/>
</dbReference>
<comment type="similarity">
    <text evidence="1">Belongs to the protein kinase superfamily. STE Ser/Thr protein kinase family. STE20 subfamily.</text>
</comment>
<evidence type="ECO:0000313" key="9">
    <source>
        <dbReference type="Proteomes" id="UP000663840"/>
    </source>
</evidence>
<dbReference type="GO" id="GO:0043539">
    <property type="term" value="F:protein serine/threonine kinase activator activity"/>
    <property type="evidence" value="ECO:0007669"/>
    <property type="project" value="InterPro"/>
</dbReference>
<dbReference type="Gene3D" id="1.10.510.10">
    <property type="entry name" value="Transferase(Phosphotransferase) domain 1"/>
    <property type="match status" value="1"/>
</dbReference>
<feature type="region of interest" description="Disordered" evidence="5">
    <location>
        <begin position="460"/>
        <end position="608"/>
    </location>
</feature>
<dbReference type="PROSITE" id="PS00108">
    <property type="entry name" value="PROTEIN_KINASE_ST"/>
    <property type="match status" value="1"/>
</dbReference>
<feature type="binding site" evidence="4">
    <location>
        <position position="85"/>
    </location>
    <ligand>
        <name>ATP</name>
        <dbReference type="ChEBI" id="CHEBI:30616"/>
    </ligand>
</feature>
<dbReference type="SMART" id="SM00220">
    <property type="entry name" value="S_TKc"/>
    <property type="match status" value="1"/>
</dbReference>
<evidence type="ECO:0000256" key="4">
    <source>
        <dbReference type="PROSITE-ProRule" id="PRU10141"/>
    </source>
</evidence>
<protein>
    <submittedName>
        <fullName evidence="8">Kinase-like protein</fullName>
    </submittedName>
</protein>
<name>A0A8H2ZY47_9AGAM</name>
<evidence type="ECO:0000313" key="8">
    <source>
        <dbReference type="EMBL" id="KAF8681485.1"/>
    </source>
</evidence>
<evidence type="ECO:0000256" key="5">
    <source>
        <dbReference type="SAM" id="MobiDB-lite"/>
    </source>
</evidence>
<organism evidence="7 9">
    <name type="scientific">Rhizoctonia solani</name>
    <dbReference type="NCBI Taxonomy" id="456999"/>
    <lineage>
        <taxon>Eukaryota</taxon>
        <taxon>Fungi</taxon>
        <taxon>Dikarya</taxon>
        <taxon>Basidiomycota</taxon>
        <taxon>Agaricomycotina</taxon>
        <taxon>Agaricomycetes</taxon>
        <taxon>Cantharellales</taxon>
        <taxon>Ceratobasidiaceae</taxon>
        <taxon>Rhizoctonia</taxon>
    </lineage>
</organism>
<evidence type="ECO:0000256" key="1">
    <source>
        <dbReference type="ARBA" id="ARBA00008874"/>
    </source>
</evidence>
<gene>
    <name evidence="7" type="ORF">RDB_LOCUS17819</name>
    <name evidence="8" type="ORF">RHS04_03484</name>
</gene>
<keyword evidence="2 4" id="KW-0547">Nucleotide-binding</keyword>
<sequence length="608" mass="65592">MHSRLPFPTSTPLSTGAVTKVDALGTPIMSEHKNWIGAVKDEWQMFSDSADDYTIGLPIGFGASSTVYQATFHPQGGSPVEVALKVLDLDRLAPKALTLLTQETQLMSLSKHPNVLRVRGSWMAGHKLYIALRLMRKGSVADIMRYSFQDGMGEELIRCILKQALEGLKWVHLFTPPGGVTKLTTPDCLSYLHVNGCIHRDIKSANLLVDDDGTVLLGDLGVAAYLDDPEPSGTTLTAATGAKVTNAFSRNGGPNSRPPPASRRPGKRKSFVGTPCWMAPEVINQKHYDAKADIWSLGITALELAQGRAPHSRDPPFKVLMKILQEDAPTLDRDNGAHKYSKAFKEFIDSCLAKDPSKRSTAQELLDTPWIKGAKKPSYLVNTLLTGLPPLARRQERHRAPSANNSFHHVESWNFNTTITGDLAASRIPGSQASIPQHGVFGMGDIDTTGKQEYRRHIRDNASTDDIPHEDSGDETADLEVPKSSENDLGLAPIPASPLPAPGASHDVGLLQLPSPTLSPDSRSPSELGSSPLTPVTTGTSPRSLKFGPSGSSRASSPTLDTPTQPNGFWKRLSKGGSKSSKREKMADVVGGLLEKATPKSATLGRRK</sequence>
<evidence type="ECO:0000256" key="2">
    <source>
        <dbReference type="ARBA" id="ARBA00022741"/>
    </source>
</evidence>
<evidence type="ECO:0000256" key="3">
    <source>
        <dbReference type="ARBA" id="ARBA00022840"/>
    </source>
</evidence>
<feature type="compositionally biased region" description="Polar residues" evidence="5">
    <location>
        <begin position="514"/>
        <end position="543"/>
    </location>
</feature>
<feature type="compositionally biased region" description="Basic and acidic residues" evidence="5">
    <location>
        <begin position="460"/>
        <end position="471"/>
    </location>
</feature>
<dbReference type="PROSITE" id="PS50011">
    <property type="entry name" value="PROTEIN_KINASE_DOM"/>
    <property type="match status" value="1"/>
</dbReference>
<feature type="compositionally biased region" description="Polar residues" evidence="5">
    <location>
        <begin position="550"/>
        <end position="567"/>
    </location>
</feature>
<dbReference type="InterPro" id="IPR017441">
    <property type="entry name" value="Protein_kinase_ATP_BS"/>
</dbReference>
<evidence type="ECO:0000313" key="7">
    <source>
        <dbReference type="EMBL" id="CAE6369690.1"/>
    </source>
</evidence>
<keyword evidence="3 4" id="KW-0067">ATP-binding</keyword>
<dbReference type="InterPro" id="IPR047173">
    <property type="entry name" value="STRAD_A/B-like"/>
</dbReference>
<dbReference type="AlphaFoldDB" id="A0A8H2ZY47"/>
<feature type="region of interest" description="Disordered" evidence="5">
    <location>
        <begin position="245"/>
        <end position="270"/>
    </location>
</feature>